<dbReference type="AlphaFoldDB" id="A0A1Y5IIM6"/>
<dbReference type="Proteomes" id="UP000195557">
    <property type="component" value="Unassembled WGS sequence"/>
</dbReference>
<reference evidence="3" key="1">
    <citation type="submission" date="2017-04" db="EMBL/GenBank/DDBJ databases">
        <title>Population genomics of picophytoplankton unveils novel chromosome hypervariability.</title>
        <authorList>
            <consortium name="DOE Joint Genome Institute"/>
            <person name="Blanc-Mathieu R."/>
            <person name="Krasovec M."/>
            <person name="Hebrard M."/>
            <person name="Yau S."/>
            <person name="Desgranges E."/>
            <person name="Martin J."/>
            <person name="Schackwitz W."/>
            <person name="Kuo A."/>
            <person name="Salin G."/>
            <person name="Donnadieu C."/>
            <person name="Desdevises Y."/>
            <person name="Sanchez-Ferandin S."/>
            <person name="Moreau H."/>
            <person name="Rivals E."/>
            <person name="Grigoriev I.V."/>
            <person name="Grimsley N."/>
            <person name="Eyre-Walker A."/>
            <person name="Piganeau G."/>
        </authorList>
    </citation>
    <scope>NUCLEOTIDE SEQUENCE [LARGE SCALE GENOMIC DNA]</scope>
    <source>
        <strain evidence="3">RCC 1115</strain>
    </source>
</reference>
<evidence type="ECO:0000313" key="3">
    <source>
        <dbReference type="EMBL" id="OUS49416.1"/>
    </source>
</evidence>
<evidence type="ECO:0000256" key="2">
    <source>
        <dbReference type="SAM" id="Phobius"/>
    </source>
</evidence>
<keyword evidence="2" id="KW-1133">Transmembrane helix</keyword>
<feature type="transmembrane region" description="Helical" evidence="2">
    <location>
        <begin position="45"/>
        <end position="61"/>
    </location>
</feature>
<protein>
    <submittedName>
        <fullName evidence="3">Uncharacterized protein</fullName>
    </submittedName>
</protein>
<gene>
    <name evidence="3" type="ORF">BE221DRAFT_65327</name>
</gene>
<keyword evidence="2" id="KW-0812">Transmembrane</keyword>
<organism evidence="3">
    <name type="scientific">Ostreococcus tauri</name>
    <name type="common">Marine green alga</name>
    <dbReference type="NCBI Taxonomy" id="70448"/>
    <lineage>
        <taxon>Eukaryota</taxon>
        <taxon>Viridiplantae</taxon>
        <taxon>Chlorophyta</taxon>
        <taxon>Mamiellophyceae</taxon>
        <taxon>Mamiellales</taxon>
        <taxon>Bathycoccaceae</taxon>
        <taxon>Ostreococcus</taxon>
    </lineage>
</organism>
<feature type="compositionally biased region" description="Basic and acidic residues" evidence="1">
    <location>
        <begin position="95"/>
        <end position="110"/>
    </location>
</feature>
<dbReference type="EMBL" id="KZ155771">
    <property type="protein sequence ID" value="OUS49416.1"/>
    <property type="molecule type" value="Genomic_DNA"/>
</dbReference>
<dbReference type="PANTHER" id="PTHR35700">
    <property type="entry name" value="OS07G0181800 PROTEIN"/>
    <property type="match status" value="1"/>
</dbReference>
<accession>A0A1Y5IIM6</accession>
<proteinExistence type="predicted"/>
<feature type="region of interest" description="Disordered" evidence="1">
    <location>
        <begin position="88"/>
        <end position="110"/>
    </location>
</feature>
<evidence type="ECO:0000256" key="1">
    <source>
        <dbReference type="SAM" id="MobiDB-lite"/>
    </source>
</evidence>
<name>A0A1Y5IIM6_OSTTA</name>
<sequence length="110" mass="12537">ARARTSTARRDISRATSIDVSRACPSRPRDARGVMGKPWLEGFKFAVYLAVPIALTAAFALRPENLERVIRDVPTMMTQRAYVVYPPEGARPPRTKRELEAWRRAREEAR</sequence>
<dbReference type="PANTHER" id="PTHR35700:SF1">
    <property type="entry name" value="OS07G0181800 PROTEIN"/>
    <property type="match status" value="1"/>
</dbReference>
<keyword evidence="2" id="KW-0472">Membrane</keyword>
<feature type="non-terminal residue" evidence="3">
    <location>
        <position position="1"/>
    </location>
</feature>